<evidence type="ECO:0000313" key="2">
    <source>
        <dbReference type="EMBL" id="KAF1967591.1"/>
    </source>
</evidence>
<gene>
    <name evidence="2" type="ORF">BU23DRAFT_288108</name>
</gene>
<dbReference type="Proteomes" id="UP000800036">
    <property type="component" value="Unassembled WGS sequence"/>
</dbReference>
<sequence>MAAVPDPSRQNQKFDAHILVGTPITVMDQIHLRMKTSVTGSRTRYPPAGREVYNQSGRTRSLQPIRSEPPDEPVPHEYGRVCQHLLLTYSPLPVRTSTPCNNNGVVVRPDEKCTTDTIQTTRSTGPP</sequence>
<name>A0A6A5URL0_9PLEO</name>
<dbReference type="EMBL" id="ML976730">
    <property type="protein sequence ID" value="KAF1967591.1"/>
    <property type="molecule type" value="Genomic_DNA"/>
</dbReference>
<feature type="region of interest" description="Disordered" evidence="1">
    <location>
        <begin position="37"/>
        <end position="77"/>
    </location>
</feature>
<dbReference type="AlphaFoldDB" id="A0A6A5URL0"/>
<proteinExistence type="predicted"/>
<accession>A0A6A5URL0</accession>
<reference evidence="2" key="1">
    <citation type="journal article" date="2020" name="Stud. Mycol.">
        <title>101 Dothideomycetes genomes: a test case for predicting lifestyles and emergence of pathogens.</title>
        <authorList>
            <person name="Haridas S."/>
            <person name="Albert R."/>
            <person name="Binder M."/>
            <person name="Bloem J."/>
            <person name="Labutti K."/>
            <person name="Salamov A."/>
            <person name="Andreopoulos B."/>
            <person name="Baker S."/>
            <person name="Barry K."/>
            <person name="Bills G."/>
            <person name="Bluhm B."/>
            <person name="Cannon C."/>
            <person name="Castanera R."/>
            <person name="Culley D."/>
            <person name="Daum C."/>
            <person name="Ezra D."/>
            <person name="Gonzalez J."/>
            <person name="Henrissat B."/>
            <person name="Kuo A."/>
            <person name="Liang C."/>
            <person name="Lipzen A."/>
            <person name="Lutzoni F."/>
            <person name="Magnuson J."/>
            <person name="Mondo S."/>
            <person name="Nolan M."/>
            <person name="Ohm R."/>
            <person name="Pangilinan J."/>
            <person name="Park H.-J."/>
            <person name="Ramirez L."/>
            <person name="Alfaro M."/>
            <person name="Sun H."/>
            <person name="Tritt A."/>
            <person name="Yoshinaga Y."/>
            <person name="Zwiers L.-H."/>
            <person name="Turgeon B."/>
            <person name="Goodwin S."/>
            <person name="Spatafora J."/>
            <person name="Crous P."/>
            <person name="Grigoriev I."/>
        </authorList>
    </citation>
    <scope>NUCLEOTIDE SEQUENCE</scope>
    <source>
        <strain evidence="2">CBS 107.79</strain>
    </source>
</reference>
<protein>
    <submittedName>
        <fullName evidence="2">Uncharacterized protein</fullName>
    </submittedName>
</protein>
<evidence type="ECO:0000256" key="1">
    <source>
        <dbReference type="SAM" id="MobiDB-lite"/>
    </source>
</evidence>
<feature type="compositionally biased region" description="Polar residues" evidence="1">
    <location>
        <begin position="53"/>
        <end position="64"/>
    </location>
</feature>
<keyword evidence="3" id="KW-1185">Reference proteome</keyword>
<evidence type="ECO:0000313" key="3">
    <source>
        <dbReference type="Proteomes" id="UP000800036"/>
    </source>
</evidence>
<organism evidence="2 3">
    <name type="scientific">Bimuria novae-zelandiae CBS 107.79</name>
    <dbReference type="NCBI Taxonomy" id="1447943"/>
    <lineage>
        <taxon>Eukaryota</taxon>
        <taxon>Fungi</taxon>
        <taxon>Dikarya</taxon>
        <taxon>Ascomycota</taxon>
        <taxon>Pezizomycotina</taxon>
        <taxon>Dothideomycetes</taxon>
        <taxon>Pleosporomycetidae</taxon>
        <taxon>Pleosporales</taxon>
        <taxon>Massarineae</taxon>
        <taxon>Didymosphaeriaceae</taxon>
        <taxon>Bimuria</taxon>
    </lineage>
</organism>